<accession>A0A1M5AQ02</accession>
<evidence type="ECO:0000256" key="11">
    <source>
        <dbReference type="ARBA" id="ARBA00022840"/>
    </source>
</evidence>
<keyword evidence="9 15" id="KW-0418">Kinase</keyword>
<dbReference type="UniPathway" id="UPA00277">
    <property type="reaction ID" value="UER00407"/>
</dbReference>
<comment type="similarity">
    <text evidence="15">Belongs to the ribF family.</text>
</comment>
<dbReference type="PIRSF" id="PIRSF004491">
    <property type="entry name" value="FAD_Synth"/>
    <property type="match status" value="1"/>
</dbReference>
<evidence type="ECO:0000256" key="15">
    <source>
        <dbReference type="PIRNR" id="PIRNR004491"/>
    </source>
</evidence>
<dbReference type="FunFam" id="3.40.50.620:FF:000021">
    <property type="entry name" value="Riboflavin biosynthesis protein"/>
    <property type="match status" value="1"/>
</dbReference>
<name>A0A1M5AQ02_9BACL</name>
<evidence type="ECO:0000256" key="3">
    <source>
        <dbReference type="ARBA" id="ARBA00005201"/>
    </source>
</evidence>
<dbReference type="FunFam" id="2.40.30.30:FF:000003">
    <property type="entry name" value="Riboflavin biosynthesis protein"/>
    <property type="match status" value="1"/>
</dbReference>
<dbReference type="InterPro" id="IPR015865">
    <property type="entry name" value="Riboflavin_kinase_bac/euk"/>
</dbReference>
<dbReference type="GO" id="GO:0005524">
    <property type="term" value="F:ATP binding"/>
    <property type="evidence" value="ECO:0007669"/>
    <property type="project" value="UniProtKB-UniRule"/>
</dbReference>
<evidence type="ECO:0000256" key="13">
    <source>
        <dbReference type="ARBA" id="ARBA00047880"/>
    </source>
</evidence>
<evidence type="ECO:0000256" key="1">
    <source>
        <dbReference type="ARBA" id="ARBA00002121"/>
    </source>
</evidence>
<dbReference type="InterPro" id="IPR023468">
    <property type="entry name" value="Riboflavin_kinase"/>
</dbReference>
<evidence type="ECO:0000256" key="6">
    <source>
        <dbReference type="ARBA" id="ARBA00022679"/>
    </source>
</evidence>
<evidence type="ECO:0000256" key="8">
    <source>
        <dbReference type="ARBA" id="ARBA00022741"/>
    </source>
</evidence>
<dbReference type="STRING" id="112248.SAMN05444392_11537"/>
<reference evidence="17 18" key="1">
    <citation type="submission" date="2016-11" db="EMBL/GenBank/DDBJ databases">
        <authorList>
            <person name="Jaros S."/>
            <person name="Januszkiewicz K."/>
            <person name="Wedrychowicz H."/>
        </authorList>
    </citation>
    <scope>NUCLEOTIDE SEQUENCE [LARGE SCALE GENOMIC DNA]</scope>
    <source>
        <strain evidence="17 18">DSM 44666</strain>
    </source>
</reference>
<keyword evidence="10 15" id="KW-0274">FAD</keyword>
<dbReference type="InterPro" id="IPR014729">
    <property type="entry name" value="Rossmann-like_a/b/a_fold"/>
</dbReference>
<dbReference type="NCBIfam" id="TIGR00083">
    <property type="entry name" value="ribF"/>
    <property type="match status" value="1"/>
</dbReference>
<evidence type="ECO:0000256" key="12">
    <source>
        <dbReference type="ARBA" id="ARBA00023268"/>
    </source>
</evidence>
<dbReference type="GO" id="GO:0006747">
    <property type="term" value="P:FAD biosynthetic process"/>
    <property type="evidence" value="ECO:0007669"/>
    <property type="project" value="UniProtKB-UniRule"/>
</dbReference>
<keyword evidence="4 15" id="KW-0285">Flavoprotein</keyword>
<dbReference type="GO" id="GO:0009231">
    <property type="term" value="P:riboflavin biosynthetic process"/>
    <property type="evidence" value="ECO:0007669"/>
    <property type="project" value="InterPro"/>
</dbReference>
<dbReference type="Proteomes" id="UP000184476">
    <property type="component" value="Unassembled WGS sequence"/>
</dbReference>
<keyword evidence="7 15" id="KW-0548">Nucleotidyltransferase</keyword>
<dbReference type="EC" id="2.7.1.26" evidence="15"/>
<dbReference type="PANTHER" id="PTHR22749">
    <property type="entry name" value="RIBOFLAVIN KINASE/FMN ADENYLYLTRANSFERASE"/>
    <property type="match status" value="1"/>
</dbReference>
<evidence type="ECO:0000256" key="2">
    <source>
        <dbReference type="ARBA" id="ARBA00004726"/>
    </source>
</evidence>
<comment type="catalytic activity">
    <reaction evidence="14 15">
        <text>FMN + ATP + H(+) = FAD + diphosphate</text>
        <dbReference type="Rhea" id="RHEA:17237"/>
        <dbReference type="ChEBI" id="CHEBI:15378"/>
        <dbReference type="ChEBI" id="CHEBI:30616"/>
        <dbReference type="ChEBI" id="CHEBI:33019"/>
        <dbReference type="ChEBI" id="CHEBI:57692"/>
        <dbReference type="ChEBI" id="CHEBI:58210"/>
        <dbReference type="EC" id="2.7.7.2"/>
    </reaction>
</comment>
<dbReference type="Gene3D" id="2.40.30.30">
    <property type="entry name" value="Riboflavin kinase-like"/>
    <property type="match status" value="1"/>
</dbReference>
<evidence type="ECO:0000256" key="5">
    <source>
        <dbReference type="ARBA" id="ARBA00022643"/>
    </source>
</evidence>
<comment type="catalytic activity">
    <reaction evidence="13 15">
        <text>riboflavin + ATP = FMN + ADP + H(+)</text>
        <dbReference type="Rhea" id="RHEA:14357"/>
        <dbReference type="ChEBI" id="CHEBI:15378"/>
        <dbReference type="ChEBI" id="CHEBI:30616"/>
        <dbReference type="ChEBI" id="CHEBI:57986"/>
        <dbReference type="ChEBI" id="CHEBI:58210"/>
        <dbReference type="ChEBI" id="CHEBI:456216"/>
        <dbReference type="EC" id="2.7.1.26"/>
    </reaction>
</comment>
<dbReference type="Gene3D" id="3.40.50.620">
    <property type="entry name" value="HUPs"/>
    <property type="match status" value="1"/>
</dbReference>
<evidence type="ECO:0000259" key="16">
    <source>
        <dbReference type="SMART" id="SM00904"/>
    </source>
</evidence>
<dbReference type="GO" id="GO:0003919">
    <property type="term" value="F:FMN adenylyltransferase activity"/>
    <property type="evidence" value="ECO:0007669"/>
    <property type="project" value="UniProtKB-UniRule"/>
</dbReference>
<dbReference type="NCBIfam" id="NF004160">
    <property type="entry name" value="PRK05627.1-3"/>
    <property type="match status" value="1"/>
</dbReference>
<evidence type="ECO:0000256" key="7">
    <source>
        <dbReference type="ARBA" id="ARBA00022695"/>
    </source>
</evidence>
<dbReference type="GO" id="GO:0008531">
    <property type="term" value="F:riboflavin kinase activity"/>
    <property type="evidence" value="ECO:0007669"/>
    <property type="project" value="UniProtKB-UniRule"/>
</dbReference>
<keyword evidence="12" id="KW-0511">Multifunctional enzyme</keyword>
<organism evidence="17 18">
    <name type="scientific">Seinonella peptonophila</name>
    <dbReference type="NCBI Taxonomy" id="112248"/>
    <lineage>
        <taxon>Bacteria</taxon>
        <taxon>Bacillati</taxon>
        <taxon>Bacillota</taxon>
        <taxon>Bacilli</taxon>
        <taxon>Bacillales</taxon>
        <taxon>Thermoactinomycetaceae</taxon>
        <taxon>Seinonella</taxon>
    </lineage>
</organism>
<proteinExistence type="inferred from homology"/>
<comment type="pathway">
    <text evidence="2 15">Cofactor biosynthesis; FAD biosynthesis; FAD from FMN: step 1/1.</text>
</comment>
<dbReference type="AlphaFoldDB" id="A0A1M5AQ02"/>
<dbReference type="InterPro" id="IPR015864">
    <property type="entry name" value="FAD_synthase"/>
</dbReference>
<sequence>MKTIHLTYPNIHKVDSSVIALGYFDGVHRGHQKVIQTAKNLAKERKAALSVMTFHPHPKVVLGQLKHVRHLTPLSEKERLFKQMGVEQLFIVQFDELFSQLTPQKFVERVLSPLAVKGVVTGFNFHFGKGGQGSGEDLARIGANIFETKIVSPVLDDQLPISSTRIRDALSIGDVTSAMRLLGRAYAFHGRVVHGDQRGRVIGFPTANIEPSDAYWIPSRGVYIVKVKNEQSQFYGMMNIGIRPTFDHPEPREVIEVHLLDFQGDLYDQQLTIEVIHHLRSERKFSSVDQLLQQLNIDREQTEQWISVQASKE</sequence>
<evidence type="ECO:0000313" key="17">
    <source>
        <dbReference type="EMBL" id="SHF32333.1"/>
    </source>
</evidence>
<dbReference type="InterPro" id="IPR004821">
    <property type="entry name" value="Cyt_trans-like"/>
</dbReference>
<dbReference type="PANTHER" id="PTHR22749:SF6">
    <property type="entry name" value="RIBOFLAVIN KINASE"/>
    <property type="match status" value="1"/>
</dbReference>
<protein>
    <recommendedName>
        <fullName evidence="15">Riboflavin biosynthesis protein</fullName>
    </recommendedName>
    <domain>
        <recommendedName>
            <fullName evidence="15">Riboflavin kinase</fullName>
            <ecNumber evidence="15">2.7.1.26</ecNumber>
        </recommendedName>
        <alternativeName>
            <fullName evidence="15">Flavokinase</fullName>
        </alternativeName>
    </domain>
    <domain>
        <recommendedName>
            <fullName evidence="15">FMN adenylyltransferase</fullName>
            <ecNumber evidence="15">2.7.7.2</ecNumber>
        </recommendedName>
        <alternativeName>
            <fullName evidence="15">FAD pyrophosphorylase</fullName>
        </alternativeName>
        <alternativeName>
            <fullName evidence="15">FAD synthase</fullName>
        </alternativeName>
    </domain>
</protein>
<dbReference type="EMBL" id="FQVL01000015">
    <property type="protein sequence ID" value="SHF32333.1"/>
    <property type="molecule type" value="Genomic_DNA"/>
</dbReference>
<comment type="function">
    <text evidence="1">Catalyzes the phosphorylation of riboflavin to FMN followed by the adenylation of FMN to FAD.</text>
</comment>
<dbReference type="SUPFAM" id="SSF52374">
    <property type="entry name" value="Nucleotidylyl transferase"/>
    <property type="match status" value="1"/>
</dbReference>
<dbReference type="RefSeq" id="WP_073157439.1">
    <property type="nucleotide sequence ID" value="NZ_FQVL01000015.1"/>
</dbReference>
<evidence type="ECO:0000256" key="14">
    <source>
        <dbReference type="ARBA" id="ARBA00049494"/>
    </source>
</evidence>
<dbReference type="SUPFAM" id="SSF82114">
    <property type="entry name" value="Riboflavin kinase-like"/>
    <property type="match status" value="1"/>
</dbReference>
<dbReference type="InterPro" id="IPR002606">
    <property type="entry name" value="Riboflavin_kinase_bac"/>
</dbReference>
<dbReference type="NCBIfam" id="NF004162">
    <property type="entry name" value="PRK05627.1-5"/>
    <property type="match status" value="1"/>
</dbReference>
<keyword evidence="6 15" id="KW-0808">Transferase</keyword>
<dbReference type="SMART" id="SM00904">
    <property type="entry name" value="Flavokinase"/>
    <property type="match status" value="1"/>
</dbReference>
<evidence type="ECO:0000256" key="9">
    <source>
        <dbReference type="ARBA" id="ARBA00022777"/>
    </source>
</evidence>
<gene>
    <name evidence="17" type="ORF">SAMN05444392_11537</name>
</gene>
<keyword evidence="5 15" id="KW-0288">FMN</keyword>
<dbReference type="InterPro" id="IPR023465">
    <property type="entry name" value="Riboflavin_kinase_dom_sf"/>
</dbReference>
<dbReference type="UniPathway" id="UPA00276">
    <property type="reaction ID" value="UER00406"/>
</dbReference>
<evidence type="ECO:0000256" key="4">
    <source>
        <dbReference type="ARBA" id="ARBA00022630"/>
    </source>
</evidence>
<dbReference type="CDD" id="cd02064">
    <property type="entry name" value="FAD_synthetase_N"/>
    <property type="match status" value="1"/>
</dbReference>
<dbReference type="OrthoDB" id="9803667at2"/>
<feature type="domain" description="Riboflavin kinase" evidence="16">
    <location>
        <begin position="181"/>
        <end position="307"/>
    </location>
</feature>
<keyword evidence="8 15" id="KW-0547">Nucleotide-binding</keyword>
<dbReference type="Pfam" id="PF06574">
    <property type="entry name" value="FAD_syn"/>
    <property type="match status" value="1"/>
</dbReference>
<comment type="pathway">
    <text evidence="3 15">Cofactor biosynthesis; FMN biosynthesis; FMN from riboflavin (ATP route): step 1/1.</text>
</comment>
<keyword evidence="11 15" id="KW-0067">ATP-binding</keyword>
<evidence type="ECO:0000256" key="10">
    <source>
        <dbReference type="ARBA" id="ARBA00022827"/>
    </source>
</evidence>
<keyword evidence="18" id="KW-1185">Reference proteome</keyword>
<dbReference type="GO" id="GO:0009398">
    <property type="term" value="P:FMN biosynthetic process"/>
    <property type="evidence" value="ECO:0007669"/>
    <property type="project" value="UniProtKB-UniRule"/>
</dbReference>
<dbReference type="NCBIfam" id="TIGR00125">
    <property type="entry name" value="cyt_tran_rel"/>
    <property type="match status" value="1"/>
</dbReference>
<evidence type="ECO:0000313" key="18">
    <source>
        <dbReference type="Proteomes" id="UP000184476"/>
    </source>
</evidence>
<dbReference type="Pfam" id="PF01687">
    <property type="entry name" value="Flavokinase"/>
    <property type="match status" value="1"/>
</dbReference>
<dbReference type="EC" id="2.7.7.2" evidence="15"/>